<dbReference type="Proteomes" id="UP000247702">
    <property type="component" value="Unassembled WGS sequence"/>
</dbReference>
<evidence type="ECO:0000256" key="1">
    <source>
        <dbReference type="SAM" id="Phobius"/>
    </source>
</evidence>
<comment type="caution">
    <text evidence="2">The sequence shown here is derived from an EMBL/GenBank/DDBJ whole genome shotgun (WGS) entry which is preliminary data.</text>
</comment>
<feature type="transmembrane region" description="Helical" evidence="1">
    <location>
        <begin position="6"/>
        <end position="24"/>
    </location>
</feature>
<keyword evidence="1" id="KW-0472">Membrane</keyword>
<protein>
    <submittedName>
        <fullName evidence="2">Uncharacterized protein</fullName>
    </submittedName>
</protein>
<name>A0A2Z6R556_9GLOM</name>
<organism evidence="2 3">
    <name type="scientific">Rhizophagus clarus</name>
    <dbReference type="NCBI Taxonomy" id="94130"/>
    <lineage>
        <taxon>Eukaryota</taxon>
        <taxon>Fungi</taxon>
        <taxon>Fungi incertae sedis</taxon>
        <taxon>Mucoromycota</taxon>
        <taxon>Glomeromycotina</taxon>
        <taxon>Glomeromycetes</taxon>
        <taxon>Glomerales</taxon>
        <taxon>Glomeraceae</taxon>
        <taxon>Rhizophagus</taxon>
    </lineage>
</organism>
<keyword evidence="1" id="KW-0812">Transmembrane</keyword>
<gene>
    <name evidence="2" type="ORF">RclHR1_00030074</name>
</gene>
<dbReference type="AlphaFoldDB" id="A0A2Z6R556"/>
<proteinExistence type="predicted"/>
<dbReference type="EMBL" id="BEXD01002223">
    <property type="protein sequence ID" value="GBB97517.1"/>
    <property type="molecule type" value="Genomic_DNA"/>
</dbReference>
<accession>A0A2Z6R556</accession>
<evidence type="ECO:0000313" key="2">
    <source>
        <dbReference type="EMBL" id="GBB97517.1"/>
    </source>
</evidence>
<keyword evidence="3" id="KW-1185">Reference proteome</keyword>
<sequence>MKSYHILIYIMTLIIQIHSFPVLYSSREFEFRSIIIKDSKESTFPIGSKQFIKWKSSLPPSTEAVIEILSSPRYEFTPPEIIWKTTARIGDGKVSFIVGPWSYYNVYYAQIYTQSHPRISGTSSHFTIYSLPILL</sequence>
<reference evidence="2 3" key="1">
    <citation type="submission" date="2017-11" db="EMBL/GenBank/DDBJ databases">
        <title>The genome of Rhizophagus clarus HR1 reveals common genetic basis of auxotrophy among arbuscular mycorrhizal fungi.</title>
        <authorList>
            <person name="Kobayashi Y."/>
        </authorList>
    </citation>
    <scope>NUCLEOTIDE SEQUENCE [LARGE SCALE GENOMIC DNA]</scope>
    <source>
        <strain evidence="2 3">HR1</strain>
    </source>
</reference>
<evidence type="ECO:0000313" key="3">
    <source>
        <dbReference type="Proteomes" id="UP000247702"/>
    </source>
</evidence>
<keyword evidence="1" id="KW-1133">Transmembrane helix</keyword>